<reference evidence="2" key="1">
    <citation type="journal article" date="2015" name="Nat. Plants">
        <title>Genome expansion of Arabis alpina linked with retrotransposition and reduced symmetric DNA methylation.</title>
        <authorList>
            <person name="Willing E.M."/>
            <person name="Rawat V."/>
            <person name="Mandakova T."/>
            <person name="Maumus F."/>
            <person name="James G.V."/>
            <person name="Nordstroem K.J."/>
            <person name="Becker C."/>
            <person name="Warthmann N."/>
            <person name="Chica C."/>
            <person name="Szarzynska B."/>
            <person name="Zytnicki M."/>
            <person name="Albani M.C."/>
            <person name="Kiefer C."/>
            <person name="Bergonzi S."/>
            <person name="Castaings L."/>
            <person name="Mateos J.L."/>
            <person name="Berns M.C."/>
            <person name="Bujdoso N."/>
            <person name="Piofczyk T."/>
            <person name="de Lorenzo L."/>
            <person name="Barrero-Sicilia C."/>
            <person name="Mateos I."/>
            <person name="Piednoel M."/>
            <person name="Hagmann J."/>
            <person name="Chen-Min-Tao R."/>
            <person name="Iglesias-Fernandez R."/>
            <person name="Schuster S.C."/>
            <person name="Alonso-Blanco C."/>
            <person name="Roudier F."/>
            <person name="Carbonero P."/>
            <person name="Paz-Ares J."/>
            <person name="Davis S.J."/>
            <person name="Pecinka A."/>
            <person name="Quesneville H."/>
            <person name="Colot V."/>
            <person name="Lysak M.A."/>
            <person name="Weigel D."/>
            <person name="Coupland G."/>
            <person name="Schneeberger K."/>
        </authorList>
    </citation>
    <scope>NUCLEOTIDE SEQUENCE [LARGE SCALE GENOMIC DNA]</scope>
    <source>
        <strain evidence="2">cv. Pajares</strain>
    </source>
</reference>
<proteinExistence type="predicted"/>
<keyword evidence="2" id="KW-1185">Reference proteome</keyword>
<name>A0A087GL18_ARAAL</name>
<dbReference type="AlphaFoldDB" id="A0A087GL18"/>
<accession>A0A087GL18</accession>
<dbReference type="Proteomes" id="UP000029120">
    <property type="component" value="Chromosome 7"/>
</dbReference>
<evidence type="ECO:0000313" key="2">
    <source>
        <dbReference type="Proteomes" id="UP000029120"/>
    </source>
</evidence>
<dbReference type="OrthoDB" id="76445at2759"/>
<organism evidence="1 2">
    <name type="scientific">Arabis alpina</name>
    <name type="common">Alpine rock-cress</name>
    <dbReference type="NCBI Taxonomy" id="50452"/>
    <lineage>
        <taxon>Eukaryota</taxon>
        <taxon>Viridiplantae</taxon>
        <taxon>Streptophyta</taxon>
        <taxon>Embryophyta</taxon>
        <taxon>Tracheophyta</taxon>
        <taxon>Spermatophyta</taxon>
        <taxon>Magnoliopsida</taxon>
        <taxon>eudicotyledons</taxon>
        <taxon>Gunneridae</taxon>
        <taxon>Pentapetalae</taxon>
        <taxon>rosids</taxon>
        <taxon>malvids</taxon>
        <taxon>Brassicales</taxon>
        <taxon>Brassicaceae</taxon>
        <taxon>Arabideae</taxon>
        <taxon>Arabis</taxon>
    </lineage>
</organism>
<sequence>MSSSICFSSNRIFPFSSESNLQANRILHVDSSLFSHRSGAPTNGSVYISNLPLRTTETMTELCR</sequence>
<dbReference type="Gramene" id="KFK30570">
    <property type="protein sequence ID" value="KFK30570"/>
    <property type="gene ID" value="AALP_AA7G279000"/>
</dbReference>
<dbReference type="EMBL" id="CM002875">
    <property type="protein sequence ID" value="KFK30570.1"/>
    <property type="molecule type" value="Genomic_DNA"/>
</dbReference>
<gene>
    <name evidence="1" type="ordered locus">AALP_Aa7g279000</name>
</gene>
<evidence type="ECO:0000313" key="1">
    <source>
        <dbReference type="EMBL" id="KFK30570.1"/>
    </source>
</evidence>
<protein>
    <submittedName>
        <fullName evidence="1">Uncharacterized protein</fullName>
    </submittedName>
</protein>